<feature type="domain" description="DUF1985" evidence="5">
    <location>
        <begin position="62"/>
        <end position="135"/>
    </location>
</feature>
<dbReference type="Pfam" id="PF02902">
    <property type="entry name" value="Peptidase_C48"/>
    <property type="match status" value="1"/>
</dbReference>
<accession>A0ABQ7ZHC3</accession>
<dbReference type="InterPro" id="IPR015410">
    <property type="entry name" value="DUF1985"/>
</dbReference>
<comment type="caution">
    <text evidence="6">The sequence shown here is derived from an EMBL/GenBank/DDBJ whole genome shotgun (WGS) entry which is preliminary data.</text>
</comment>
<evidence type="ECO:0000259" key="5">
    <source>
        <dbReference type="Pfam" id="PF09331"/>
    </source>
</evidence>
<protein>
    <recommendedName>
        <fullName evidence="8">Ubiquitin-like protease family profile domain-containing protein</fullName>
    </recommendedName>
</protein>
<dbReference type="Pfam" id="PF09331">
    <property type="entry name" value="DUF1985"/>
    <property type="match status" value="1"/>
</dbReference>
<evidence type="ECO:0000313" key="6">
    <source>
        <dbReference type="EMBL" id="KAH0879472.1"/>
    </source>
</evidence>
<evidence type="ECO:0000259" key="4">
    <source>
        <dbReference type="Pfam" id="PF02902"/>
    </source>
</evidence>
<name>A0ABQ7ZHC3_BRANA</name>
<evidence type="ECO:0000256" key="1">
    <source>
        <dbReference type="ARBA" id="ARBA00022670"/>
    </source>
</evidence>
<sequence>RRARVLKRRVLQYQSSWSINTILNDLHEDEIQYLRSTPFSKIVEIAENLAFSGRFTRFMLSKMLKAWFRFAGKLIRFSLREFAIVTGLPCGEIPAKPKMKKKLTVKDKPYWVDLFGFVEDLSVSRAPKMLRKNTMKMLKEHAELLGDLEDFLAFPWGRLAFDMLMSSIKKRDEISLSQNTMVLKGFALALQLVIVEVVPSLTEVVQEAFSSSDSDSEDEEIDGCLSVVVRSIIPHDPARPVDESVFKWADEVYDRKVEIFLKLISLNHVFTKELFIGGAVHRRSYDIRCSEDKPKVQWRKKRTTVKDKSSTFADDSRIIAVVSVLLKPELERVDGNGALALAYVREVSSSALSYQASVVSTVEAMLKAFKEEILTSFRNANSKACVATEPTTPPPVTTSKGLTPANPPVGGLDANDATILNVLENISHYSTPPRSADRVTFSEGRPHNVRRDLTSSPRMDAGNHGVTAFSANSKTNEQNEPASVIFFGDRAETVDDPMHRRTSKRLRLVPPPMISDYQCRQLFSTVHVKAKWWVFDILMRLVRSTCYNHVGCSGATKPEFLDSRFVSILCKNYERFKKSKAKDSYVFPKGLVDCTVKCCSYGNASTRFYLPLYVAKKHWIGLCVDFTAVKIYVLDCNPAVCGDSELTRELLPISDMFPYLLKFCGLLEVPGNNPLCQERVKGVAQNNNSTEAALTAALLIQTHPFYQYIFLLIKIRHKFAQH</sequence>
<dbReference type="EMBL" id="JAGKQM010000015">
    <property type="protein sequence ID" value="KAH0879472.1"/>
    <property type="molecule type" value="Genomic_DNA"/>
</dbReference>
<keyword evidence="1" id="KW-0645">Protease</keyword>
<dbReference type="PANTHER" id="PTHR48449">
    <property type="entry name" value="DUF1985 DOMAIN-CONTAINING PROTEIN"/>
    <property type="match status" value="1"/>
</dbReference>
<feature type="non-terminal residue" evidence="6">
    <location>
        <position position="1"/>
    </location>
</feature>
<organism evidence="6 7">
    <name type="scientific">Brassica napus</name>
    <name type="common">Rape</name>
    <dbReference type="NCBI Taxonomy" id="3708"/>
    <lineage>
        <taxon>Eukaryota</taxon>
        <taxon>Viridiplantae</taxon>
        <taxon>Streptophyta</taxon>
        <taxon>Embryophyta</taxon>
        <taxon>Tracheophyta</taxon>
        <taxon>Spermatophyta</taxon>
        <taxon>Magnoliopsida</taxon>
        <taxon>eudicotyledons</taxon>
        <taxon>Gunneridae</taxon>
        <taxon>Pentapetalae</taxon>
        <taxon>rosids</taxon>
        <taxon>malvids</taxon>
        <taxon>Brassicales</taxon>
        <taxon>Brassicaceae</taxon>
        <taxon>Brassiceae</taxon>
        <taxon>Brassica</taxon>
    </lineage>
</organism>
<evidence type="ECO:0000256" key="2">
    <source>
        <dbReference type="ARBA" id="ARBA00022801"/>
    </source>
</evidence>
<dbReference type="PANTHER" id="PTHR48449:SF2">
    <property type="entry name" value="UBIQUITIN-LIKE PROTEASE FAMILY PROFILE DOMAIN-CONTAINING PROTEIN"/>
    <property type="match status" value="1"/>
</dbReference>
<dbReference type="Proteomes" id="UP000824890">
    <property type="component" value="Unassembled WGS sequence"/>
</dbReference>
<keyword evidence="7" id="KW-1185">Reference proteome</keyword>
<keyword evidence="2" id="KW-0378">Hydrolase</keyword>
<evidence type="ECO:0008006" key="8">
    <source>
        <dbReference type="Google" id="ProtNLM"/>
    </source>
</evidence>
<feature type="region of interest" description="Disordered" evidence="3">
    <location>
        <begin position="386"/>
        <end position="408"/>
    </location>
</feature>
<evidence type="ECO:0000313" key="7">
    <source>
        <dbReference type="Proteomes" id="UP000824890"/>
    </source>
</evidence>
<proteinExistence type="predicted"/>
<reference evidence="6 7" key="1">
    <citation type="submission" date="2021-05" db="EMBL/GenBank/DDBJ databases">
        <title>Genome Assembly of Synthetic Allotetraploid Brassica napus Reveals Homoeologous Exchanges between Subgenomes.</title>
        <authorList>
            <person name="Davis J.T."/>
        </authorList>
    </citation>
    <scope>NUCLEOTIDE SEQUENCE [LARGE SCALE GENOMIC DNA]</scope>
    <source>
        <strain evidence="7">cv. Da-Ae</strain>
        <tissue evidence="6">Seedling</tissue>
    </source>
</reference>
<feature type="domain" description="Ubiquitin-like protease family profile" evidence="4">
    <location>
        <begin position="559"/>
        <end position="694"/>
    </location>
</feature>
<dbReference type="InterPro" id="IPR003653">
    <property type="entry name" value="Peptidase_C48_C"/>
</dbReference>
<evidence type="ECO:0000256" key="3">
    <source>
        <dbReference type="SAM" id="MobiDB-lite"/>
    </source>
</evidence>
<gene>
    <name evidence="6" type="ORF">HID58_066866</name>
</gene>